<dbReference type="GO" id="GO:0005524">
    <property type="term" value="F:ATP binding"/>
    <property type="evidence" value="ECO:0007669"/>
    <property type="project" value="UniProtKB-KW"/>
</dbReference>
<dbReference type="AlphaFoldDB" id="A0A1Z1FGZ6"/>
<dbReference type="InterPro" id="IPR039421">
    <property type="entry name" value="Type_1_exporter"/>
</dbReference>
<feature type="transmembrane region" description="Helical" evidence="5">
    <location>
        <begin position="140"/>
        <end position="158"/>
    </location>
</feature>
<dbReference type="Proteomes" id="UP000515297">
    <property type="component" value="Plasmid plas1"/>
</dbReference>
<dbReference type="RefSeq" id="WP_066850558.1">
    <property type="nucleotide sequence ID" value="NZ_CP019603.1"/>
</dbReference>
<dbReference type="Pfam" id="PF00664">
    <property type="entry name" value="ABC_membrane"/>
    <property type="match status" value="1"/>
</dbReference>
<name>A0A1Z1FGZ6_9SPHN</name>
<comment type="subcellular location">
    <subcellularLocation>
        <location evidence="1">Cell membrane</location>
        <topology evidence="1">Multi-pass membrane protein</topology>
    </subcellularLocation>
</comment>
<dbReference type="GO" id="GO:0015421">
    <property type="term" value="F:ABC-type oligopeptide transporter activity"/>
    <property type="evidence" value="ECO:0007669"/>
    <property type="project" value="TreeGrafter"/>
</dbReference>
<feature type="transmembrane region" description="Helical" evidence="5">
    <location>
        <begin position="164"/>
        <end position="183"/>
    </location>
</feature>
<dbReference type="GO" id="GO:0005886">
    <property type="term" value="C:plasma membrane"/>
    <property type="evidence" value="ECO:0007669"/>
    <property type="project" value="UniProtKB-SubCell"/>
</dbReference>
<dbReference type="SUPFAM" id="SSF52540">
    <property type="entry name" value="P-loop containing nucleoside triphosphate hydrolases"/>
    <property type="match status" value="1"/>
</dbReference>
<gene>
    <name evidence="7" type="ORF">A9D14_17125</name>
    <name evidence="8" type="ORF">H4O24_16850</name>
</gene>
<feature type="transmembrane region" description="Helical" evidence="5">
    <location>
        <begin position="30"/>
        <end position="51"/>
    </location>
</feature>
<evidence type="ECO:0000256" key="3">
    <source>
        <dbReference type="ARBA" id="ARBA00022989"/>
    </source>
</evidence>
<feature type="domain" description="ABC transmembrane type-1" evidence="6">
    <location>
        <begin position="28"/>
        <end position="308"/>
    </location>
</feature>
<dbReference type="PROSITE" id="PS50929">
    <property type="entry name" value="ABC_TM1F"/>
    <property type="match status" value="1"/>
</dbReference>
<reference evidence="7 9" key="1">
    <citation type="submission" date="2017-01" db="EMBL/GenBank/DDBJ databases">
        <title>Complete genome sequence of esterase-producing bacterium Croceicoccus marinus E4A9.</title>
        <authorList>
            <person name="Wu Y.-H."/>
            <person name="Cheng H."/>
            <person name="Xu L."/>
            <person name="Huo Y.-Y."/>
            <person name="Wang C.-S."/>
            <person name="Xu X.-W."/>
        </authorList>
    </citation>
    <scope>NUCLEOTIDE SEQUENCE [LARGE SCALE GENOMIC DNA]</scope>
    <source>
        <strain evidence="7 9">E4A9</strain>
        <plasmid evidence="7">pCME4A9I</plasmid>
        <plasmid evidence="9">Plasmid pcme4a9i</plasmid>
    </source>
</reference>
<evidence type="ECO:0000313" key="10">
    <source>
        <dbReference type="Proteomes" id="UP000515297"/>
    </source>
</evidence>
<evidence type="ECO:0000259" key="6">
    <source>
        <dbReference type="PROSITE" id="PS50929"/>
    </source>
</evidence>
<geneLocation type="plasmid" evidence="7">
    <name>pCME4A9I</name>
</geneLocation>
<evidence type="ECO:0000256" key="5">
    <source>
        <dbReference type="SAM" id="Phobius"/>
    </source>
</evidence>
<dbReference type="Proteomes" id="UP000195807">
    <property type="component" value="Plasmid pCME4A9I"/>
</dbReference>
<keyword evidence="4 5" id="KW-0472">Membrane</keyword>
<evidence type="ECO:0000256" key="4">
    <source>
        <dbReference type="ARBA" id="ARBA00023136"/>
    </source>
</evidence>
<dbReference type="InterPro" id="IPR027417">
    <property type="entry name" value="P-loop_NTPase"/>
</dbReference>
<evidence type="ECO:0000256" key="1">
    <source>
        <dbReference type="ARBA" id="ARBA00004651"/>
    </source>
</evidence>
<dbReference type="Gene3D" id="1.20.1560.10">
    <property type="entry name" value="ABC transporter type 1, transmembrane domain"/>
    <property type="match status" value="1"/>
</dbReference>
<geneLocation type="plasmid" evidence="8 10">
    <name>plas1</name>
</geneLocation>
<evidence type="ECO:0000313" key="9">
    <source>
        <dbReference type="Proteomes" id="UP000195807"/>
    </source>
</evidence>
<keyword evidence="9" id="KW-1185">Reference proteome</keyword>
<reference evidence="8 10" key="2">
    <citation type="submission" date="2020-08" db="EMBL/GenBank/DDBJ databases">
        <authorList>
            <person name="Liu G."/>
            <person name="Sun C."/>
        </authorList>
    </citation>
    <scope>NUCLEOTIDE SEQUENCE [LARGE SCALE GENOMIC DNA]</scope>
    <source>
        <strain evidence="8 10">OT19</strain>
        <plasmid evidence="8 10">plas1</plasmid>
    </source>
</reference>
<dbReference type="EMBL" id="CP019603">
    <property type="protein sequence ID" value="ARU18025.1"/>
    <property type="molecule type" value="Genomic_DNA"/>
</dbReference>
<dbReference type="STRING" id="450378.GCA_001661675_03443"/>
<geneLocation type="plasmid" evidence="9">
    <name>pcme4a9i</name>
</geneLocation>
<dbReference type="InterPro" id="IPR011527">
    <property type="entry name" value="ABC1_TM_dom"/>
</dbReference>
<protein>
    <submittedName>
        <fullName evidence="7">ABC transporter ATP-binding protein</fullName>
    </submittedName>
</protein>
<keyword evidence="7" id="KW-0067">ATP-binding</keyword>
<feature type="transmembrane region" description="Helical" evidence="5">
    <location>
        <begin position="250"/>
        <end position="273"/>
    </location>
</feature>
<keyword evidence="2 5" id="KW-0812">Transmembrane</keyword>
<feature type="transmembrane region" description="Helical" evidence="5">
    <location>
        <begin position="63"/>
        <end position="87"/>
    </location>
</feature>
<dbReference type="SUPFAM" id="SSF90123">
    <property type="entry name" value="ABC transporter transmembrane region"/>
    <property type="match status" value="1"/>
</dbReference>
<dbReference type="OrthoDB" id="311344at2"/>
<evidence type="ECO:0000256" key="2">
    <source>
        <dbReference type="ARBA" id="ARBA00022692"/>
    </source>
</evidence>
<dbReference type="KEGG" id="cman:A9D14_17125"/>
<dbReference type="PANTHER" id="PTHR43394">
    <property type="entry name" value="ATP-DEPENDENT PERMEASE MDL1, MITOCHONDRIAL"/>
    <property type="match status" value="1"/>
</dbReference>
<evidence type="ECO:0000313" key="7">
    <source>
        <dbReference type="EMBL" id="ARU18025.1"/>
    </source>
</evidence>
<dbReference type="InterPro" id="IPR036640">
    <property type="entry name" value="ABC1_TM_sf"/>
</dbReference>
<evidence type="ECO:0000313" key="8">
    <source>
        <dbReference type="EMBL" id="QNE07528.1"/>
    </source>
</evidence>
<dbReference type="EMBL" id="CP060053">
    <property type="protein sequence ID" value="QNE07528.1"/>
    <property type="molecule type" value="Genomic_DNA"/>
</dbReference>
<accession>A0A1Z1FGZ6</accession>
<dbReference type="Gene3D" id="3.40.50.300">
    <property type="entry name" value="P-loop containing nucleotide triphosphate hydrolases"/>
    <property type="match status" value="1"/>
</dbReference>
<sequence length="560" mass="61461">MAGQRLGLRDAAQWIAEIIGPDYAYIRIGIVYTVAITLLSLATPISVQVLINSVARTTLPAPLWTLSLVLLFLLLVVAGLSALRLYVMAMFERRIFARVVAEITVRAVHAQNPYFSDANSGHLFNRYFDMPVLQKSIPSLVIGAFTIILQAIVGLAVTSFYHPFFLAFNMVLVTLVLLIWLLWRRGAVTGAVGLSHAKHNAAHWLESVGGSNGFYKSSRYVGFAMDRTERVTAAYIDAHKSYFHFSFSQAVAYFLLYALASAGLLALGGNLIIQGQLSIGQLVAAELILSGVFYGISQLGWYLDTFYDMAASSEELSLLFSIPQESNRASGEEPSDGSVRMREVVHGVAHLSFAMAGGEQVVAVVEPGLERVLAGLLKRHILPDRGQVLIGKGDLGTFDMYLLRSAVTVLNRPTIVEVTIREYLTLAVDEGDSKAMMMALDTVGLGRRVATLPEGFDTLLSSSGAPLTIAEVMQLKLANAILSRPKVLLMSELFDMMPVERLKAALARLRESDTTVLLSTRRPEAIALDAYMWLGNREQCRFASHGDLRQYVAEREHQDA</sequence>
<dbReference type="PANTHER" id="PTHR43394:SF4">
    <property type="entry name" value="TOXIN SECRETION ABC TRANSPORTER ATP-BINDING PROTEIN"/>
    <property type="match status" value="1"/>
</dbReference>
<proteinExistence type="predicted"/>
<organism evidence="7 9">
    <name type="scientific">Croceicoccus marinus</name>
    <dbReference type="NCBI Taxonomy" id="450378"/>
    <lineage>
        <taxon>Bacteria</taxon>
        <taxon>Pseudomonadati</taxon>
        <taxon>Pseudomonadota</taxon>
        <taxon>Alphaproteobacteria</taxon>
        <taxon>Sphingomonadales</taxon>
        <taxon>Erythrobacteraceae</taxon>
        <taxon>Croceicoccus</taxon>
    </lineage>
</organism>
<keyword evidence="7" id="KW-0547">Nucleotide-binding</keyword>
<keyword evidence="3 5" id="KW-1133">Transmembrane helix</keyword>
<keyword evidence="7" id="KW-0614">Plasmid</keyword>